<evidence type="ECO:0000256" key="13">
    <source>
        <dbReference type="PIRNR" id="PIRNR001365"/>
    </source>
</evidence>
<dbReference type="PANTHER" id="PTHR12128">
    <property type="entry name" value="DIHYDRODIPICOLINATE SYNTHASE"/>
    <property type="match status" value="1"/>
</dbReference>
<dbReference type="PROSITE" id="PS00666">
    <property type="entry name" value="DHDPS_2"/>
    <property type="match status" value="1"/>
</dbReference>
<comment type="caution">
    <text evidence="16">The sequence shown here is derived from an EMBL/GenBank/DDBJ whole genome shotgun (WGS) entry which is preliminary data.</text>
</comment>
<keyword evidence="9 12" id="KW-0456">Lyase</keyword>
<dbReference type="GO" id="GO:0009089">
    <property type="term" value="P:lysine biosynthetic process via diaminopimelate"/>
    <property type="evidence" value="ECO:0007669"/>
    <property type="project" value="UniProtKB-UniRule"/>
</dbReference>
<comment type="subcellular location">
    <subcellularLocation>
        <location evidence="12">Cytoplasm</location>
    </subcellularLocation>
</comment>
<organism evidence="16 17">
    <name type="scientific">candidate division WOR-1 bacterium RIFCSPLOWO2_02_FULL_46_20</name>
    <dbReference type="NCBI Taxonomy" id="1802567"/>
    <lineage>
        <taxon>Bacteria</taxon>
        <taxon>Bacillati</taxon>
        <taxon>Saganbacteria</taxon>
    </lineage>
</organism>
<dbReference type="SMART" id="SM01130">
    <property type="entry name" value="DHDPS"/>
    <property type="match status" value="1"/>
</dbReference>
<evidence type="ECO:0000256" key="8">
    <source>
        <dbReference type="ARBA" id="ARBA00023154"/>
    </source>
</evidence>
<dbReference type="PIRSF" id="PIRSF001365">
    <property type="entry name" value="DHDPS"/>
    <property type="match status" value="1"/>
</dbReference>
<dbReference type="PRINTS" id="PR00146">
    <property type="entry name" value="DHPICSNTHASE"/>
</dbReference>
<dbReference type="PROSITE" id="PS00665">
    <property type="entry name" value="DHDPS_1"/>
    <property type="match status" value="1"/>
</dbReference>
<dbReference type="GO" id="GO:0008840">
    <property type="term" value="F:4-hydroxy-tetrahydrodipicolinate synthase activity"/>
    <property type="evidence" value="ECO:0007669"/>
    <property type="project" value="UniProtKB-UniRule"/>
</dbReference>
<feature type="site" description="Part of a proton relay during catalysis" evidence="12">
    <location>
        <position position="109"/>
    </location>
</feature>
<comment type="caution">
    <text evidence="12">Was originally thought to be a dihydrodipicolinate synthase (DHDPS), catalyzing the condensation of (S)-aspartate-beta-semialdehyde [(S)-ASA] and pyruvate to dihydrodipicolinate (DHDP). However, it was shown in E.coli that the product of the enzymatic reaction is not dihydrodipicolinate but in fact (4S)-4-hydroxy-2,3,4,5-tetrahydro-(2S)-dipicolinic acid (HTPA), and that the consecutive dehydration reaction leading to DHDP is not spontaneous but catalyzed by DapB.</text>
</comment>
<evidence type="ECO:0000313" key="17">
    <source>
        <dbReference type="Proteomes" id="UP000176938"/>
    </source>
</evidence>
<dbReference type="EC" id="4.3.3.7" evidence="4 12"/>
<evidence type="ECO:0000256" key="3">
    <source>
        <dbReference type="ARBA" id="ARBA00007592"/>
    </source>
</evidence>
<comment type="subunit">
    <text evidence="12">Homotetramer; dimer of dimers.</text>
</comment>
<evidence type="ECO:0000256" key="5">
    <source>
        <dbReference type="ARBA" id="ARBA00022490"/>
    </source>
</evidence>
<comment type="similarity">
    <text evidence="3 12 13">Belongs to the DapA family.</text>
</comment>
<keyword evidence="7 12" id="KW-0220">Diaminopimelate biosynthesis</keyword>
<feature type="active site" description="Schiff-base intermediate with substrate" evidence="12 14">
    <location>
        <position position="164"/>
    </location>
</feature>
<dbReference type="Pfam" id="PF00701">
    <property type="entry name" value="DHDPS"/>
    <property type="match status" value="1"/>
</dbReference>
<dbReference type="AlphaFoldDB" id="A0A1F4RGY1"/>
<evidence type="ECO:0000313" key="16">
    <source>
        <dbReference type="EMBL" id="OGC07421.1"/>
    </source>
</evidence>
<dbReference type="InterPro" id="IPR020624">
    <property type="entry name" value="Schiff_base-form_aldolases_CS"/>
</dbReference>
<dbReference type="InterPro" id="IPR020625">
    <property type="entry name" value="Schiff_base-form_aldolases_AS"/>
</dbReference>
<keyword evidence="5 12" id="KW-0963">Cytoplasm</keyword>
<evidence type="ECO:0000256" key="7">
    <source>
        <dbReference type="ARBA" id="ARBA00022915"/>
    </source>
</evidence>
<dbReference type="GO" id="GO:0005829">
    <property type="term" value="C:cytosol"/>
    <property type="evidence" value="ECO:0007669"/>
    <property type="project" value="TreeGrafter"/>
</dbReference>
<dbReference type="InterPro" id="IPR005263">
    <property type="entry name" value="DapA"/>
</dbReference>
<comment type="pathway">
    <text evidence="2 12">Amino-acid biosynthesis; L-lysine biosynthesis via DAP pathway; (S)-tetrahydrodipicolinate from L-aspartate: step 3/4.</text>
</comment>
<accession>A0A1F4RGY1</accession>
<evidence type="ECO:0000256" key="15">
    <source>
        <dbReference type="PIRSR" id="PIRSR001365-2"/>
    </source>
</evidence>
<dbReference type="GO" id="GO:0019877">
    <property type="term" value="P:diaminopimelate biosynthetic process"/>
    <property type="evidence" value="ECO:0007669"/>
    <property type="project" value="UniProtKB-UniRule"/>
</dbReference>
<dbReference type="PANTHER" id="PTHR12128:SF66">
    <property type="entry name" value="4-HYDROXY-2-OXOGLUTARATE ALDOLASE, MITOCHONDRIAL"/>
    <property type="match status" value="1"/>
</dbReference>
<comment type="catalytic activity">
    <reaction evidence="11 12">
        <text>L-aspartate 4-semialdehyde + pyruvate = (2S,4S)-4-hydroxy-2,3,4,5-tetrahydrodipicolinate + H2O + H(+)</text>
        <dbReference type="Rhea" id="RHEA:34171"/>
        <dbReference type="ChEBI" id="CHEBI:15361"/>
        <dbReference type="ChEBI" id="CHEBI:15377"/>
        <dbReference type="ChEBI" id="CHEBI:15378"/>
        <dbReference type="ChEBI" id="CHEBI:67139"/>
        <dbReference type="ChEBI" id="CHEBI:537519"/>
        <dbReference type="EC" id="4.3.3.7"/>
    </reaction>
</comment>
<feature type="site" description="Part of a proton relay during catalysis" evidence="12">
    <location>
        <position position="46"/>
    </location>
</feature>
<dbReference type="EMBL" id="METP01000005">
    <property type="protein sequence ID" value="OGC07421.1"/>
    <property type="molecule type" value="Genomic_DNA"/>
</dbReference>
<reference evidence="16 17" key="1">
    <citation type="journal article" date="2016" name="Nat. Commun.">
        <title>Thousands of microbial genomes shed light on interconnected biogeochemical processes in an aquifer system.</title>
        <authorList>
            <person name="Anantharaman K."/>
            <person name="Brown C.T."/>
            <person name="Hug L.A."/>
            <person name="Sharon I."/>
            <person name="Castelle C.J."/>
            <person name="Probst A.J."/>
            <person name="Thomas B.C."/>
            <person name="Singh A."/>
            <person name="Wilkins M.J."/>
            <person name="Karaoz U."/>
            <person name="Brodie E.L."/>
            <person name="Williams K.H."/>
            <person name="Hubbard S.S."/>
            <person name="Banfield J.F."/>
        </authorList>
    </citation>
    <scope>NUCLEOTIDE SEQUENCE [LARGE SCALE GENOMIC DNA]</scope>
</reference>
<dbReference type="InterPro" id="IPR002220">
    <property type="entry name" value="DapA-like"/>
</dbReference>
<comment type="function">
    <text evidence="1 12">Catalyzes the condensation of (S)-aspartate-beta-semialdehyde [(S)-ASA] and pyruvate to 4-hydroxy-tetrahydrodipicolinate (HTPA).</text>
</comment>
<keyword evidence="10 12" id="KW-0704">Schiff base</keyword>
<dbReference type="CDD" id="cd00950">
    <property type="entry name" value="DHDPS"/>
    <property type="match status" value="1"/>
</dbReference>
<evidence type="ECO:0000256" key="6">
    <source>
        <dbReference type="ARBA" id="ARBA00022605"/>
    </source>
</evidence>
<evidence type="ECO:0000256" key="12">
    <source>
        <dbReference type="HAMAP-Rule" id="MF_00418"/>
    </source>
</evidence>
<evidence type="ECO:0000256" key="4">
    <source>
        <dbReference type="ARBA" id="ARBA00012086"/>
    </source>
</evidence>
<dbReference type="UniPathway" id="UPA00034">
    <property type="reaction ID" value="UER00017"/>
</dbReference>
<evidence type="ECO:0000256" key="9">
    <source>
        <dbReference type="ARBA" id="ARBA00023239"/>
    </source>
</evidence>
<evidence type="ECO:0000256" key="14">
    <source>
        <dbReference type="PIRSR" id="PIRSR001365-1"/>
    </source>
</evidence>
<feature type="binding site" evidence="12 15">
    <location>
        <position position="47"/>
    </location>
    <ligand>
        <name>pyruvate</name>
        <dbReference type="ChEBI" id="CHEBI:15361"/>
    </ligand>
</feature>
<dbReference type="HAMAP" id="MF_00418">
    <property type="entry name" value="DapA"/>
    <property type="match status" value="1"/>
</dbReference>
<feature type="active site" description="Proton donor/acceptor" evidence="12 14">
    <location>
        <position position="135"/>
    </location>
</feature>
<sequence length="294" mass="31773">MINLGKVMTAMVTPFKEDLTIDWQRTEEITDYLVNNGSEALVVHGTTGESPTLTHEEEYELYRVVKKAVGGRCKIIAGTGSNSTATTIKSSQEAEKIGVDGLMIVVPYYNKPSPEGLYQHYKKVAANSSLPIIIYNIPGRTGINMTPETTRMIAADCKNVIGLKDAAGNIDQTSATRQLCRPEFTIWSGDDSLTLPMMSVGAVGIISVASHIAGKDIAAMVAAYHAGDVKKAAAIHLKLLPLFKVLFITANPAPVKYALELIGRPVGRPRLPLVEPSASEKEQIKKVLKDLKLA</sequence>
<proteinExistence type="inferred from homology"/>
<protein>
    <recommendedName>
        <fullName evidence="4 12">4-hydroxy-tetrahydrodipicolinate synthase</fullName>
        <shortName evidence="12">HTPA synthase</shortName>
        <ecNumber evidence="4 12">4.3.3.7</ecNumber>
    </recommendedName>
</protein>
<keyword evidence="8 12" id="KW-0457">Lysine biosynthesis</keyword>
<dbReference type="Proteomes" id="UP000176938">
    <property type="component" value="Unassembled WGS sequence"/>
</dbReference>
<name>A0A1F4RGY1_UNCSA</name>
<keyword evidence="6 12" id="KW-0028">Amino-acid biosynthesis</keyword>
<feature type="binding site" evidence="12 15">
    <location>
        <position position="206"/>
    </location>
    <ligand>
        <name>pyruvate</name>
        <dbReference type="ChEBI" id="CHEBI:15361"/>
    </ligand>
</feature>
<dbReference type="Gene3D" id="3.20.20.70">
    <property type="entry name" value="Aldolase class I"/>
    <property type="match status" value="1"/>
</dbReference>
<evidence type="ECO:0000256" key="10">
    <source>
        <dbReference type="ARBA" id="ARBA00023270"/>
    </source>
</evidence>
<dbReference type="SUPFAM" id="SSF51569">
    <property type="entry name" value="Aldolase"/>
    <property type="match status" value="1"/>
</dbReference>
<evidence type="ECO:0000256" key="2">
    <source>
        <dbReference type="ARBA" id="ARBA00005120"/>
    </source>
</evidence>
<evidence type="ECO:0000256" key="11">
    <source>
        <dbReference type="ARBA" id="ARBA00047836"/>
    </source>
</evidence>
<evidence type="ECO:0000256" key="1">
    <source>
        <dbReference type="ARBA" id="ARBA00003294"/>
    </source>
</evidence>
<gene>
    <name evidence="12" type="primary">dapA</name>
    <name evidence="16" type="ORF">A3H38_00645</name>
</gene>
<dbReference type="NCBIfam" id="TIGR00674">
    <property type="entry name" value="dapA"/>
    <property type="match status" value="1"/>
</dbReference>
<dbReference type="InterPro" id="IPR013785">
    <property type="entry name" value="Aldolase_TIM"/>
</dbReference>